<dbReference type="PANTHER" id="PTHR43379:SF1">
    <property type="entry name" value="CYSTATHIONINE GAMMA-SYNTHASE 1, CHLOROPLASTIC-RELATED"/>
    <property type="match status" value="1"/>
</dbReference>
<dbReference type="GO" id="GO:0019346">
    <property type="term" value="P:transsulfuration"/>
    <property type="evidence" value="ECO:0007669"/>
    <property type="project" value="InterPro"/>
</dbReference>
<dbReference type="InterPro" id="IPR015424">
    <property type="entry name" value="PyrdxlP-dep_Trfase"/>
</dbReference>
<evidence type="ECO:0000313" key="6">
    <source>
        <dbReference type="Proteomes" id="UP000027120"/>
    </source>
</evidence>
<evidence type="ECO:0000256" key="4">
    <source>
        <dbReference type="SAM" id="Phobius"/>
    </source>
</evidence>
<dbReference type="InterPro" id="IPR000277">
    <property type="entry name" value="Cys/Met-Metab_PyrdxlP-dep_enz"/>
</dbReference>
<dbReference type="InterPro" id="IPR044639">
    <property type="entry name" value="CGS1/2"/>
</dbReference>
<evidence type="ECO:0000256" key="3">
    <source>
        <dbReference type="RuleBase" id="RU362118"/>
    </source>
</evidence>
<evidence type="ECO:0000313" key="5">
    <source>
        <dbReference type="EMBL" id="KDO72636.1"/>
    </source>
</evidence>
<dbReference type="Pfam" id="PF01053">
    <property type="entry name" value="Cys_Met_Meta_PP"/>
    <property type="match status" value="1"/>
</dbReference>
<evidence type="ECO:0000256" key="1">
    <source>
        <dbReference type="ARBA" id="ARBA00001933"/>
    </source>
</evidence>
<name>A0A067GB84_CITSI</name>
<dbReference type="GO" id="GO:0009086">
    <property type="term" value="P:methionine biosynthetic process"/>
    <property type="evidence" value="ECO:0007669"/>
    <property type="project" value="InterPro"/>
</dbReference>
<dbReference type="InterPro" id="IPR015422">
    <property type="entry name" value="PyrdxlP-dep_Trfase_small"/>
</dbReference>
<dbReference type="GO" id="GO:0003962">
    <property type="term" value="F:cystathionine gamma-synthase activity"/>
    <property type="evidence" value="ECO:0007669"/>
    <property type="project" value="InterPro"/>
</dbReference>
<dbReference type="SUPFAM" id="SSF53383">
    <property type="entry name" value="PLP-dependent transferases"/>
    <property type="match status" value="1"/>
</dbReference>
<feature type="transmembrane region" description="Helical" evidence="4">
    <location>
        <begin position="37"/>
        <end position="57"/>
    </location>
</feature>
<protein>
    <submittedName>
        <fullName evidence="5">Uncharacterized protein</fullName>
    </submittedName>
</protein>
<comment type="similarity">
    <text evidence="3">Belongs to the trans-sulfuration enzymes family.</text>
</comment>
<organism evidence="5 6">
    <name type="scientific">Citrus sinensis</name>
    <name type="common">Sweet orange</name>
    <name type="synonym">Citrus aurantium var. sinensis</name>
    <dbReference type="NCBI Taxonomy" id="2711"/>
    <lineage>
        <taxon>Eukaryota</taxon>
        <taxon>Viridiplantae</taxon>
        <taxon>Streptophyta</taxon>
        <taxon>Embryophyta</taxon>
        <taxon>Tracheophyta</taxon>
        <taxon>Spermatophyta</taxon>
        <taxon>Magnoliopsida</taxon>
        <taxon>eudicotyledons</taxon>
        <taxon>Gunneridae</taxon>
        <taxon>Pentapetalae</taxon>
        <taxon>rosids</taxon>
        <taxon>malvids</taxon>
        <taxon>Sapindales</taxon>
        <taxon>Rutaceae</taxon>
        <taxon>Aurantioideae</taxon>
        <taxon>Citrus</taxon>
    </lineage>
</organism>
<gene>
    <name evidence="5" type="ORF">CISIN_1g0091671mg</name>
</gene>
<keyword evidence="4" id="KW-1133">Transmembrane helix</keyword>
<feature type="non-terminal residue" evidence="5">
    <location>
        <position position="1"/>
    </location>
</feature>
<dbReference type="GO" id="GO:0030170">
    <property type="term" value="F:pyridoxal phosphate binding"/>
    <property type="evidence" value="ECO:0007669"/>
    <property type="project" value="InterPro"/>
</dbReference>
<keyword evidence="4" id="KW-0812">Transmembrane</keyword>
<keyword evidence="4" id="KW-0472">Membrane</keyword>
<sequence>NAAYLIIRGMKTLHLRVQQQNSTALRMAEILEAHPKVLLLFITLLLCFYNGTLVGFMK</sequence>
<dbReference type="Gene3D" id="3.90.1150.10">
    <property type="entry name" value="Aspartate Aminotransferase, domain 1"/>
    <property type="match status" value="1"/>
</dbReference>
<dbReference type="Proteomes" id="UP000027120">
    <property type="component" value="Unassembled WGS sequence"/>
</dbReference>
<dbReference type="EMBL" id="KK784887">
    <property type="protein sequence ID" value="KDO72636.1"/>
    <property type="molecule type" value="Genomic_DNA"/>
</dbReference>
<dbReference type="PANTHER" id="PTHR43379">
    <property type="entry name" value="CYSTATHIONINE GAMMA-SYNTHASE"/>
    <property type="match status" value="1"/>
</dbReference>
<accession>A0A067GB84</accession>
<dbReference type="AlphaFoldDB" id="A0A067GB84"/>
<reference evidence="5 6" key="1">
    <citation type="submission" date="2014-04" db="EMBL/GenBank/DDBJ databases">
        <authorList>
            <consortium name="International Citrus Genome Consortium"/>
            <person name="Gmitter F."/>
            <person name="Chen C."/>
            <person name="Farmerie W."/>
            <person name="Harkins T."/>
            <person name="Desany B."/>
            <person name="Mohiuddin M."/>
            <person name="Kodira C."/>
            <person name="Borodovsky M."/>
            <person name="Lomsadze A."/>
            <person name="Burns P."/>
            <person name="Jenkins J."/>
            <person name="Prochnik S."/>
            <person name="Shu S."/>
            <person name="Chapman J."/>
            <person name="Pitluck S."/>
            <person name="Schmutz J."/>
            <person name="Rokhsar D."/>
        </authorList>
    </citation>
    <scope>NUCLEOTIDE SEQUENCE</scope>
</reference>
<keyword evidence="2 3" id="KW-0663">Pyridoxal phosphate</keyword>
<proteinExistence type="inferred from homology"/>
<evidence type="ECO:0000256" key="2">
    <source>
        <dbReference type="ARBA" id="ARBA00022898"/>
    </source>
</evidence>
<comment type="cofactor">
    <cofactor evidence="1 3">
        <name>pyridoxal 5'-phosphate</name>
        <dbReference type="ChEBI" id="CHEBI:597326"/>
    </cofactor>
</comment>
<keyword evidence="6" id="KW-1185">Reference proteome</keyword>